<accession>A0ABD5W5P7</accession>
<dbReference type="EMBL" id="JBHTAH010000002">
    <property type="protein sequence ID" value="MFC7068612.1"/>
    <property type="molecule type" value="Genomic_DNA"/>
</dbReference>
<proteinExistence type="predicted"/>
<dbReference type="RefSeq" id="WP_284033578.1">
    <property type="nucleotide sequence ID" value="NZ_CP126155.1"/>
</dbReference>
<dbReference type="PROSITE" id="PS51318">
    <property type="entry name" value="TAT"/>
    <property type="match status" value="1"/>
</dbReference>
<dbReference type="GeneID" id="81126870"/>
<evidence type="ECO:0000313" key="2">
    <source>
        <dbReference type="Proteomes" id="UP001596461"/>
    </source>
</evidence>
<dbReference type="Proteomes" id="UP001596461">
    <property type="component" value="Unassembled WGS sequence"/>
</dbReference>
<protein>
    <recommendedName>
        <fullName evidence="3">Peptidase C39-like domain-containing protein</fullName>
    </recommendedName>
</protein>
<name>A0ABD5W5P7_9EURY</name>
<sequence length="459" mass="49206">MSRDYTRRRALGALAGLAAGGLAGGRSVVGRASAAGGRADGFEPVRHGFGFRNWGRGSRYFEPAAVPTREALRERVRTGWRETARETIGLSPGDLPAAATDAIVDHLRTALEQGAGTNGHCYGMALTAQRYFERPDAIPVARSSASEIRDPTEPSPAGDAPVYREIVERQVEQFLRFRSWIARLAILRPAWLDVQAVLRDVRAVVAATGTASVVLFDGSLSAHQVLVHRITESDGETRLHLYDPNEAAPAYDRHQPTVTFVHGTDGPRMRPYGGYSGLLYTRYDQIERATDRTRADPTDHLAVGADAVRDALFPLLQVAVDTDDVVLKVAAADGAALGRVGGRLAARSRGRTPGIRTRYGVEPGRYRVTVVARRDAEFTLSGVVADRDAVPLDVRLSDEVAAGEVRRYSLVVPPGDEAASLAPADREGAGPDPWVAVGAGVGVAAGVLGARTLDRVRSR</sequence>
<evidence type="ECO:0008006" key="3">
    <source>
        <dbReference type="Google" id="ProtNLM"/>
    </source>
</evidence>
<dbReference type="InterPro" id="IPR006311">
    <property type="entry name" value="TAT_signal"/>
</dbReference>
<gene>
    <name evidence="1" type="ORF">ACFQL9_03085</name>
</gene>
<dbReference type="AlphaFoldDB" id="A0ABD5W5P7"/>
<reference evidence="1 2" key="1">
    <citation type="journal article" date="2019" name="Int. J. Syst. Evol. Microbiol.">
        <title>The Global Catalogue of Microorganisms (GCM) 10K type strain sequencing project: providing services to taxonomists for standard genome sequencing and annotation.</title>
        <authorList>
            <consortium name="The Broad Institute Genomics Platform"/>
            <consortium name="The Broad Institute Genome Sequencing Center for Infectious Disease"/>
            <person name="Wu L."/>
            <person name="Ma J."/>
        </authorList>
    </citation>
    <scope>NUCLEOTIDE SEQUENCE [LARGE SCALE GENOMIC DNA]</scope>
    <source>
        <strain evidence="1 2">DT31</strain>
    </source>
</reference>
<comment type="caution">
    <text evidence="1">The sequence shown here is derived from an EMBL/GenBank/DDBJ whole genome shotgun (WGS) entry which is preliminary data.</text>
</comment>
<organism evidence="1 2">
    <name type="scientific">Halobaculum lipolyticum</name>
    <dbReference type="NCBI Taxonomy" id="3032001"/>
    <lineage>
        <taxon>Archaea</taxon>
        <taxon>Methanobacteriati</taxon>
        <taxon>Methanobacteriota</taxon>
        <taxon>Stenosarchaea group</taxon>
        <taxon>Halobacteria</taxon>
        <taxon>Halobacteriales</taxon>
        <taxon>Haloferacaceae</taxon>
        <taxon>Halobaculum</taxon>
    </lineage>
</organism>
<evidence type="ECO:0000313" key="1">
    <source>
        <dbReference type="EMBL" id="MFC7068612.1"/>
    </source>
</evidence>
<keyword evidence="2" id="KW-1185">Reference proteome</keyword>